<dbReference type="CDD" id="cd09271">
    <property type="entry name" value="RNase_H2-C"/>
    <property type="match status" value="1"/>
</dbReference>
<dbReference type="Pfam" id="PF08615">
    <property type="entry name" value="RNase_H2_suC"/>
    <property type="match status" value="1"/>
</dbReference>
<evidence type="ECO:0000313" key="3">
    <source>
        <dbReference type="Proteomes" id="UP000054166"/>
    </source>
</evidence>
<sequence>MSCPTMVITSAQNPLPKCSPNLMPFHLNYSGIAPISTYFRVKPATLHNESGHNTVQLSTETTKTTGIDTVVDPATSERVDAGDTGAGMDVNPFTQPSRTPKKSSLGARFVAAFRGRTVHGATVNLPKGYSGIVLRPDGDESGKGKSADDNKNEASSKSRKGRLARKTSRVDVDEDVNMDEGEGSLQEEENENGPVRTLNPTESFSSFVLWNPDLPVDEAKDEYLRSLTEWIPLAAEIHRYDE</sequence>
<feature type="region of interest" description="Disordered" evidence="1">
    <location>
        <begin position="77"/>
        <end position="103"/>
    </location>
</feature>
<evidence type="ECO:0000313" key="2">
    <source>
        <dbReference type="EMBL" id="KIM90262.1"/>
    </source>
</evidence>
<dbReference type="InterPro" id="IPR013924">
    <property type="entry name" value="RNase_H2_suC"/>
</dbReference>
<accession>A0A0C3CKR2</accession>
<name>A0A0C3CKR2_PILCF</name>
<dbReference type="STRING" id="765440.A0A0C3CKR2"/>
<feature type="region of interest" description="Disordered" evidence="1">
    <location>
        <begin position="127"/>
        <end position="200"/>
    </location>
</feature>
<reference evidence="3" key="2">
    <citation type="submission" date="2015-01" db="EMBL/GenBank/DDBJ databases">
        <title>Evolutionary Origins and Diversification of the Mycorrhizal Mutualists.</title>
        <authorList>
            <consortium name="DOE Joint Genome Institute"/>
            <consortium name="Mycorrhizal Genomics Consortium"/>
            <person name="Kohler A."/>
            <person name="Kuo A."/>
            <person name="Nagy L.G."/>
            <person name="Floudas D."/>
            <person name="Copeland A."/>
            <person name="Barry K.W."/>
            <person name="Cichocki N."/>
            <person name="Veneault-Fourrey C."/>
            <person name="LaButti K."/>
            <person name="Lindquist E.A."/>
            <person name="Lipzen A."/>
            <person name="Lundell T."/>
            <person name="Morin E."/>
            <person name="Murat C."/>
            <person name="Riley R."/>
            <person name="Ohm R."/>
            <person name="Sun H."/>
            <person name="Tunlid A."/>
            <person name="Henrissat B."/>
            <person name="Grigoriev I.V."/>
            <person name="Hibbett D.S."/>
            <person name="Martin F."/>
        </authorList>
    </citation>
    <scope>NUCLEOTIDE SEQUENCE [LARGE SCALE GENOMIC DNA]</scope>
    <source>
        <strain evidence="3">F 1598</strain>
    </source>
</reference>
<dbReference type="HOGENOM" id="CLU_071098_0_0_1"/>
<feature type="compositionally biased region" description="Acidic residues" evidence="1">
    <location>
        <begin position="172"/>
        <end position="191"/>
    </location>
</feature>
<dbReference type="PANTHER" id="PTHR47204">
    <property type="entry name" value="OS02G0168900 PROTEIN"/>
    <property type="match status" value="1"/>
</dbReference>
<dbReference type="PANTHER" id="PTHR47204:SF1">
    <property type="entry name" value="RIBONUCLEASE H2 SUBUNIT C"/>
    <property type="match status" value="1"/>
</dbReference>
<dbReference type="Gene3D" id="2.40.128.680">
    <property type="match status" value="1"/>
</dbReference>
<dbReference type="EMBL" id="KN832973">
    <property type="protein sequence ID" value="KIM90262.1"/>
    <property type="molecule type" value="Genomic_DNA"/>
</dbReference>
<gene>
    <name evidence="2" type="ORF">PILCRDRAFT_811981</name>
</gene>
<dbReference type="Proteomes" id="UP000054166">
    <property type="component" value="Unassembled WGS sequence"/>
</dbReference>
<dbReference type="AlphaFoldDB" id="A0A0C3CKR2"/>
<feature type="compositionally biased region" description="Basic and acidic residues" evidence="1">
    <location>
        <begin position="136"/>
        <end position="156"/>
    </location>
</feature>
<dbReference type="GO" id="GO:0032299">
    <property type="term" value="C:ribonuclease H2 complex"/>
    <property type="evidence" value="ECO:0007669"/>
    <property type="project" value="InterPro"/>
</dbReference>
<dbReference type="InParanoid" id="A0A0C3CKR2"/>
<evidence type="ECO:0000256" key="1">
    <source>
        <dbReference type="SAM" id="MobiDB-lite"/>
    </source>
</evidence>
<reference evidence="2 3" key="1">
    <citation type="submission" date="2014-04" db="EMBL/GenBank/DDBJ databases">
        <authorList>
            <consortium name="DOE Joint Genome Institute"/>
            <person name="Kuo A."/>
            <person name="Tarkka M."/>
            <person name="Buscot F."/>
            <person name="Kohler A."/>
            <person name="Nagy L.G."/>
            <person name="Floudas D."/>
            <person name="Copeland A."/>
            <person name="Barry K.W."/>
            <person name="Cichocki N."/>
            <person name="Veneault-Fourrey C."/>
            <person name="LaButti K."/>
            <person name="Lindquist E.A."/>
            <person name="Lipzen A."/>
            <person name="Lundell T."/>
            <person name="Morin E."/>
            <person name="Murat C."/>
            <person name="Sun H."/>
            <person name="Tunlid A."/>
            <person name="Henrissat B."/>
            <person name="Grigoriev I.V."/>
            <person name="Hibbett D.S."/>
            <person name="Martin F."/>
            <person name="Nordberg H.P."/>
            <person name="Cantor M.N."/>
            <person name="Hua S.X."/>
        </authorList>
    </citation>
    <scope>NUCLEOTIDE SEQUENCE [LARGE SCALE GENOMIC DNA]</scope>
    <source>
        <strain evidence="2 3">F 1598</strain>
    </source>
</reference>
<proteinExistence type="predicted"/>
<dbReference type="OrthoDB" id="6222486at2759"/>
<protein>
    <submittedName>
        <fullName evidence="2">Uncharacterized protein</fullName>
    </submittedName>
</protein>
<organism evidence="2 3">
    <name type="scientific">Piloderma croceum (strain F 1598)</name>
    <dbReference type="NCBI Taxonomy" id="765440"/>
    <lineage>
        <taxon>Eukaryota</taxon>
        <taxon>Fungi</taxon>
        <taxon>Dikarya</taxon>
        <taxon>Basidiomycota</taxon>
        <taxon>Agaricomycotina</taxon>
        <taxon>Agaricomycetes</taxon>
        <taxon>Agaricomycetidae</taxon>
        <taxon>Atheliales</taxon>
        <taxon>Atheliaceae</taxon>
        <taxon>Piloderma</taxon>
    </lineage>
</organism>
<dbReference type="GO" id="GO:0006401">
    <property type="term" value="P:RNA catabolic process"/>
    <property type="evidence" value="ECO:0007669"/>
    <property type="project" value="InterPro"/>
</dbReference>
<keyword evidence="3" id="KW-1185">Reference proteome</keyword>
<feature type="compositionally biased region" description="Basic residues" evidence="1">
    <location>
        <begin position="157"/>
        <end position="167"/>
    </location>
</feature>